<feature type="binding site" evidence="12">
    <location>
        <position position="747"/>
    </location>
    <ligand>
        <name>Zn(2+)</name>
        <dbReference type="ChEBI" id="CHEBI:29105"/>
    </ligand>
</feature>
<sequence>MSRRESKPTVPTTAAAKWPSPEDWPAAKVRSTFIDYQGVHVADLIMFWVATSHLSPPFWSCLNTPSPFLLLSLDPPKTSTPRGCSISEGCMLFARTVRPLSISSQHLHRTTPFTLRSFAPAGNMSRRESKPTVPTTAAAKWPSPEDWPAAKVRSTFIDYFVNQPGFEHTFWPSSGSIPFDDDTLLFANAGMNQYKPLFLGTADPKSDLAKLSRAVNSQKCIRAGGKHNDLDDVGKDSYHHTFFEMLGNWSFGDYFKLGALTMAWDLLTRVYGLPKDRLYVTYFEGDAAQGLEPDLEAKKIWQDLGVPESHILPGNAKDNFWEMGATGPCGPCSEIHFDRIGGREAAHLVNMDDPDVLEIWNNVFIQYNRENDGSLRPLPATHIDTGMGFERLVSVLHNVSSNYDTDVFTPIFKRIQELTGARPYEGKLGADDKDGIDTAYRVIADHIRTLTIAISDGGVPDKDGRGYVLRRILRRGVRYANSKFGAEMGTFFSSLVDTTVETLKEIFPEVTKKIPELKEILDEEEQSFARTLKRGEILFNKYAEAAAAGDKTLAGRDTWRLYDTYGFPVDLTQIMAEERGLKIDEEAFEKARLESLEASKAGGKKGAAGGVKFDVHDLGALEANDAVPKTDDDFKYKKGDISAAIKAIYHQSKFYESTKDVPEGEPFGILLDKTNFYAESGGQEYDTGVIAIDGQAEFKVEDVQVYNGYVLHVGRLEEGELKLNDEVICTIDELRRWPIRNNHTGTHILNFALRDVLGDGIDQKGSLVAPTKLRFDFSHNKAISPADLKKIEDLCNAEIKKALAVYSKELPLATAQKIPGLRAVFGERYPDPVRVVSIGFPLEDIEKNIEDPKWATTSIEFCGGTHVAKTDDIKDFVIVEESSIAKGIRRMVAVTGHEAADVQRKSAEFGRKLDRIANMEPKEREAALKPIPQELGQSGISVLNKLAHQERYNKLTAELAAAAKAQTAAAQKVVTDDIKQYFAEHPNENVYVASFPSAQGNSKILSAAQTAAKAAKKAVYAFSVDEAGGKVAHLNFLPKDEVSKAFNAKTWLQDVSKIITGKGGGKDETATGVGMNVDKLDAAMDEAKKAYLASKQ</sequence>
<keyword evidence="8 12" id="KW-0694">RNA-binding</keyword>
<comment type="cofactor">
    <cofactor evidence="12">
        <name>Zn(2+)</name>
        <dbReference type="ChEBI" id="CHEBI:29105"/>
    </cofactor>
    <text evidence="12">Binds 1 zinc ion per subunit.</text>
</comment>
<dbReference type="InterPro" id="IPR012947">
    <property type="entry name" value="tRNA_SAD"/>
</dbReference>
<feature type="region of interest" description="Disordered" evidence="13">
    <location>
        <begin position="1"/>
        <end position="21"/>
    </location>
</feature>
<dbReference type="GO" id="GO:0005739">
    <property type="term" value="C:mitochondrion"/>
    <property type="evidence" value="ECO:0007669"/>
    <property type="project" value="UniProtKB-SubCell"/>
</dbReference>
<dbReference type="GO" id="GO:0000049">
    <property type="term" value="F:tRNA binding"/>
    <property type="evidence" value="ECO:0007669"/>
    <property type="project" value="UniProtKB-KW"/>
</dbReference>
<dbReference type="eggNOG" id="KOG0188">
    <property type="taxonomic scope" value="Eukaryota"/>
</dbReference>
<dbReference type="GO" id="GO:0070143">
    <property type="term" value="P:mitochondrial alanyl-tRNA aminoacylation"/>
    <property type="evidence" value="ECO:0007669"/>
    <property type="project" value="UniProtKB-UniRule"/>
</dbReference>
<feature type="region of interest" description="Disordered" evidence="13">
    <location>
        <begin position="123"/>
        <end position="144"/>
    </location>
</feature>
<dbReference type="InterPro" id="IPR045864">
    <property type="entry name" value="aa-tRNA-synth_II/BPL/LPL"/>
</dbReference>
<evidence type="ECO:0000256" key="2">
    <source>
        <dbReference type="ARBA" id="ARBA00022555"/>
    </source>
</evidence>
<feature type="binding site" evidence="12">
    <location>
        <position position="866"/>
    </location>
    <ligand>
        <name>Zn(2+)</name>
        <dbReference type="ChEBI" id="CHEBI:29105"/>
    </ligand>
</feature>
<evidence type="ECO:0000256" key="12">
    <source>
        <dbReference type="HAMAP-Rule" id="MF_03133"/>
    </source>
</evidence>
<dbReference type="OrthoDB" id="2423964at2759"/>
<dbReference type="InParanoid" id="K1VQ07"/>
<protein>
    <recommendedName>
        <fullName evidence="12">Alanine--tRNA ligase</fullName>
        <ecNumber evidence="12">6.1.1.7</ecNumber>
    </recommendedName>
    <alternativeName>
        <fullName evidence="12">Alanyl-tRNA synthetase</fullName>
        <shortName evidence="12">AlaRS</shortName>
    </alternativeName>
</protein>
<comment type="domain">
    <text evidence="12">Consists of three domains; the N-terminal catalytic domain, the editing domain and the C-terminal C-Ala domain. The editing domain removes incorrectly charged amino acids, while the C-Ala domain, along with tRNA(Ala), serves as a bridge to cooperatively bring together the editing and aminoacylation centers thus stimulating deacylation of misacylated tRNAs.</text>
</comment>
<dbReference type="FunFam" id="3.30.980.10:FF:000004">
    <property type="entry name" value="Alanine--tRNA ligase, cytoplasmic"/>
    <property type="match status" value="1"/>
</dbReference>
<dbReference type="Gene3D" id="2.40.30.130">
    <property type="match status" value="1"/>
</dbReference>
<feature type="binding site" evidence="12">
    <location>
        <position position="743"/>
    </location>
    <ligand>
        <name>Zn(2+)</name>
        <dbReference type="ChEBI" id="CHEBI:29105"/>
    </ligand>
</feature>
<dbReference type="AlphaFoldDB" id="K1VQ07"/>
<dbReference type="FunCoup" id="K1VQ07">
    <property type="interactions" value="585"/>
</dbReference>
<comment type="subunit">
    <text evidence="12">Monomer.</text>
</comment>
<dbReference type="EC" id="6.1.1.7" evidence="12"/>
<dbReference type="InterPro" id="IPR023033">
    <property type="entry name" value="Ala_tRNA_ligase_euk/bac"/>
</dbReference>
<dbReference type="InterPro" id="IPR018163">
    <property type="entry name" value="Thr/Ala-tRNA-synth_IIc_edit"/>
</dbReference>
<comment type="function">
    <text evidence="12">Catalyzes the attachment of alanine to tRNA(Ala) in a two-step reaction: alanine is first activated by ATP to form Ala-AMP and then transferred to the acceptor end of tRNA(Ala). Also edits incorrectly charged tRNA(Ala) via its editing domain.</text>
</comment>
<dbReference type="PROSITE" id="PS50860">
    <property type="entry name" value="AA_TRNA_LIGASE_II_ALA"/>
    <property type="match status" value="1"/>
</dbReference>
<dbReference type="InterPro" id="IPR018162">
    <property type="entry name" value="Ala-tRNA-ligase_IIc_anticod-bd"/>
</dbReference>
<dbReference type="InterPro" id="IPR009000">
    <property type="entry name" value="Transl_B-barrel_sf"/>
</dbReference>
<dbReference type="FunFam" id="3.30.930.10:FF:000011">
    <property type="entry name" value="Alanine--tRNA ligase, cytoplasmic"/>
    <property type="match status" value="1"/>
</dbReference>
<comment type="similarity">
    <text evidence="1">Belongs to the class-II aminoacyl-tRNA synthetase family. Alax-L subfamily.</text>
</comment>
<dbReference type="Proteomes" id="UP000006757">
    <property type="component" value="Unassembled WGS sequence"/>
</dbReference>
<dbReference type="EMBL" id="AMBO01000381">
    <property type="protein sequence ID" value="EKC98782.1"/>
    <property type="molecule type" value="Genomic_DNA"/>
</dbReference>
<dbReference type="FunFam" id="2.40.30.130:FF:000004">
    <property type="entry name" value="Alanine--tRNA ligase"/>
    <property type="match status" value="1"/>
</dbReference>
<keyword evidence="12" id="KW-0963">Cytoplasm</keyword>
<dbReference type="NCBIfam" id="TIGR00344">
    <property type="entry name" value="alaS"/>
    <property type="match status" value="1"/>
</dbReference>
<dbReference type="SUPFAM" id="SSF55681">
    <property type="entry name" value="Class II aaRS and biotin synthetases"/>
    <property type="match status" value="1"/>
</dbReference>
<evidence type="ECO:0000256" key="6">
    <source>
        <dbReference type="ARBA" id="ARBA00022833"/>
    </source>
</evidence>
<dbReference type="SUPFAM" id="SSF55186">
    <property type="entry name" value="ThrRS/AlaRS common domain"/>
    <property type="match status" value="1"/>
</dbReference>
<dbReference type="Gene3D" id="3.30.980.10">
    <property type="entry name" value="Threonyl-trna Synthetase, Chain A, domain 2"/>
    <property type="match status" value="1"/>
</dbReference>
<reference evidence="15 16" key="1">
    <citation type="journal article" date="2012" name="Eukaryot. Cell">
        <title>Genome sequence of the Trichosporon asahii environmental strain CBS 8904.</title>
        <authorList>
            <person name="Yang R.Y."/>
            <person name="Li H.T."/>
            <person name="Zhu H."/>
            <person name="Zhou G.P."/>
            <person name="Wang M."/>
            <person name="Wang L."/>
        </authorList>
    </citation>
    <scope>NUCLEOTIDE SEQUENCE [LARGE SCALE GENOMIC DNA]</scope>
    <source>
        <strain evidence="15 16">CBS 8904</strain>
    </source>
</reference>
<organism evidence="15 16">
    <name type="scientific">Trichosporon asahii var. asahii (strain CBS 8904)</name>
    <name type="common">Yeast</name>
    <dbReference type="NCBI Taxonomy" id="1220162"/>
    <lineage>
        <taxon>Eukaryota</taxon>
        <taxon>Fungi</taxon>
        <taxon>Dikarya</taxon>
        <taxon>Basidiomycota</taxon>
        <taxon>Agaricomycotina</taxon>
        <taxon>Tremellomycetes</taxon>
        <taxon>Trichosporonales</taxon>
        <taxon>Trichosporonaceae</taxon>
        <taxon>Trichosporon</taxon>
    </lineage>
</organism>
<keyword evidence="10 12" id="KW-0030">Aminoacyl-tRNA synthetase</keyword>
<feature type="binding site" evidence="12">
    <location>
        <position position="862"/>
    </location>
    <ligand>
        <name>Zn(2+)</name>
        <dbReference type="ChEBI" id="CHEBI:29105"/>
    </ligand>
</feature>
<comment type="subcellular location">
    <subcellularLocation>
        <location evidence="12">Mitochondrion</location>
    </subcellularLocation>
    <subcellularLocation>
        <location evidence="12">Cytoplasm</location>
    </subcellularLocation>
</comment>
<evidence type="ECO:0000313" key="15">
    <source>
        <dbReference type="EMBL" id="EKC98782.1"/>
    </source>
</evidence>
<dbReference type="InterPro" id="IPR003156">
    <property type="entry name" value="DHHA1_dom"/>
</dbReference>
<evidence type="ECO:0000256" key="8">
    <source>
        <dbReference type="ARBA" id="ARBA00022884"/>
    </source>
</evidence>
<dbReference type="SUPFAM" id="SSF101353">
    <property type="entry name" value="Putative anticodon-binding domain of alanyl-tRNA synthetase (AlaRS)"/>
    <property type="match status" value="1"/>
</dbReference>
<feature type="domain" description="Alanyl-transfer RNA synthetases family profile" evidence="14">
    <location>
        <begin position="147"/>
        <end position="905"/>
    </location>
</feature>
<comment type="caution">
    <text evidence="15">The sequence shown here is derived from an EMBL/GenBank/DDBJ whole genome shotgun (WGS) entry which is preliminary data.</text>
</comment>
<evidence type="ECO:0000256" key="11">
    <source>
        <dbReference type="ARBA" id="ARBA00048300"/>
    </source>
</evidence>
<dbReference type="Gene3D" id="3.10.310.40">
    <property type="match status" value="1"/>
</dbReference>
<dbReference type="InterPro" id="IPR059090">
    <property type="entry name" value="ALA1_helical"/>
</dbReference>
<dbReference type="Pfam" id="PF02272">
    <property type="entry name" value="DHHA1"/>
    <property type="match status" value="1"/>
</dbReference>
<keyword evidence="7 12" id="KW-0067">ATP-binding</keyword>
<accession>K1VQ07</accession>
<dbReference type="GO" id="GO:0004813">
    <property type="term" value="F:alanine-tRNA ligase activity"/>
    <property type="evidence" value="ECO:0007669"/>
    <property type="project" value="UniProtKB-UniRule"/>
</dbReference>
<evidence type="ECO:0000256" key="10">
    <source>
        <dbReference type="ARBA" id="ARBA00023146"/>
    </source>
</evidence>
<gene>
    <name evidence="12" type="primary">ALA1</name>
    <name evidence="15" type="ORF">A1Q2_06885</name>
</gene>
<dbReference type="STRING" id="1220162.K1VQ07"/>
<dbReference type="PANTHER" id="PTHR11777:SF9">
    <property type="entry name" value="ALANINE--TRNA LIGASE, CYTOPLASMIC"/>
    <property type="match status" value="1"/>
</dbReference>
<dbReference type="GO" id="GO:0005524">
    <property type="term" value="F:ATP binding"/>
    <property type="evidence" value="ECO:0007669"/>
    <property type="project" value="UniProtKB-UniRule"/>
</dbReference>
<evidence type="ECO:0000256" key="13">
    <source>
        <dbReference type="SAM" id="MobiDB-lite"/>
    </source>
</evidence>
<dbReference type="InterPro" id="IPR002318">
    <property type="entry name" value="Ala-tRNA-lgiase_IIc"/>
</dbReference>
<dbReference type="HOGENOM" id="CLU_004485_5_0_1"/>
<dbReference type="SMART" id="SM00863">
    <property type="entry name" value="tRNA_SAD"/>
    <property type="match status" value="1"/>
</dbReference>
<dbReference type="CDD" id="cd00673">
    <property type="entry name" value="AlaRS_core"/>
    <property type="match status" value="1"/>
</dbReference>
<dbReference type="InterPro" id="IPR050058">
    <property type="entry name" value="Ala-tRNA_ligase"/>
</dbReference>
<evidence type="ECO:0000256" key="3">
    <source>
        <dbReference type="ARBA" id="ARBA00022598"/>
    </source>
</evidence>
<name>K1VQ07_TRIAC</name>
<dbReference type="Pfam" id="PF01411">
    <property type="entry name" value="tRNA-synt_2c"/>
    <property type="match status" value="1"/>
</dbReference>
<keyword evidence="9 12" id="KW-0648">Protein biosynthesis</keyword>
<dbReference type="Pfam" id="PF26023">
    <property type="entry name" value="ALA1"/>
    <property type="match status" value="1"/>
</dbReference>
<proteinExistence type="inferred from homology"/>
<dbReference type="PANTHER" id="PTHR11777">
    <property type="entry name" value="ALANYL-TRNA SYNTHETASE"/>
    <property type="match status" value="1"/>
</dbReference>
<dbReference type="InterPro" id="IPR018165">
    <property type="entry name" value="Ala-tRNA-synth_IIc_core"/>
</dbReference>
<dbReference type="InterPro" id="IPR018164">
    <property type="entry name" value="Ala-tRNA-synth_IIc_N"/>
</dbReference>
<dbReference type="SUPFAM" id="SSF50447">
    <property type="entry name" value="Translation proteins"/>
    <property type="match status" value="1"/>
</dbReference>
<keyword evidence="12" id="KW-0496">Mitochondrion</keyword>
<dbReference type="HAMAP" id="MF_00036_B">
    <property type="entry name" value="Ala_tRNA_synth_B"/>
    <property type="match status" value="1"/>
</dbReference>
<keyword evidence="4 12" id="KW-0479">Metal-binding</keyword>
<dbReference type="GO" id="GO:0002161">
    <property type="term" value="F:aminoacyl-tRNA deacylase activity"/>
    <property type="evidence" value="ECO:0007669"/>
    <property type="project" value="TreeGrafter"/>
</dbReference>
<evidence type="ECO:0000256" key="5">
    <source>
        <dbReference type="ARBA" id="ARBA00022741"/>
    </source>
</evidence>
<evidence type="ECO:0000313" key="16">
    <source>
        <dbReference type="Proteomes" id="UP000006757"/>
    </source>
</evidence>
<evidence type="ECO:0000256" key="9">
    <source>
        <dbReference type="ARBA" id="ARBA00022917"/>
    </source>
</evidence>
<evidence type="ECO:0000256" key="1">
    <source>
        <dbReference type="ARBA" id="ARBA00008429"/>
    </source>
</evidence>
<keyword evidence="6 12" id="KW-0862">Zinc</keyword>
<keyword evidence="5 12" id="KW-0547">Nucleotide-binding</keyword>
<dbReference type="Gene3D" id="3.30.930.10">
    <property type="entry name" value="Bira Bifunctional Protein, Domain 2"/>
    <property type="match status" value="1"/>
</dbReference>
<evidence type="ECO:0000259" key="14">
    <source>
        <dbReference type="PROSITE" id="PS50860"/>
    </source>
</evidence>
<comment type="catalytic activity">
    <reaction evidence="11 12">
        <text>tRNA(Ala) + L-alanine + ATP = L-alanyl-tRNA(Ala) + AMP + diphosphate</text>
        <dbReference type="Rhea" id="RHEA:12540"/>
        <dbReference type="Rhea" id="RHEA-COMP:9657"/>
        <dbReference type="Rhea" id="RHEA-COMP:9923"/>
        <dbReference type="ChEBI" id="CHEBI:30616"/>
        <dbReference type="ChEBI" id="CHEBI:33019"/>
        <dbReference type="ChEBI" id="CHEBI:57972"/>
        <dbReference type="ChEBI" id="CHEBI:78442"/>
        <dbReference type="ChEBI" id="CHEBI:78497"/>
        <dbReference type="ChEBI" id="CHEBI:456215"/>
        <dbReference type="EC" id="6.1.1.7"/>
    </reaction>
</comment>
<keyword evidence="16" id="KW-1185">Reference proteome</keyword>
<evidence type="ECO:0000256" key="7">
    <source>
        <dbReference type="ARBA" id="ARBA00022840"/>
    </source>
</evidence>
<dbReference type="GO" id="GO:0008270">
    <property type="term" value="F:zinc ion binding"/>
    <property type="evidence" value="ECO:0007669"/>
    <property type="project" value="UniProtKB-UniRule"/>
</dbReference>
<keyword evidence="2 12" id="KW-0820">tRNA-binding</keyword>
<evidence type="ECO:0000256" key="4">
    <source>
        <dbReference type="ARBA" id="ARBA00022723"/>
    </source>
</evidence>
<dbReference type="OMA" id="NKKDNFW"/>
<keyword evidence="3 12" id="KW-0436">Ligase</keyword>
<dbReference type="Pfam" id="PF07973">
    <property type="entry name" value="tRNA_SAD"/>
    <property type="match status" value="1"/>
</dbReference>
<dbReference type="PRINTS" id="PR00980">
    <property type="entry name" value="TRNASYNTHALA"/>
</dbReference>